<dbReference type="Proteomes" id="UP001369086">
    <property type="component" value="Unassembled WGS sequence"/>
</dbReference>
<accession>A0ABR1A473</accession>
<evidence type="ECO:0000256" key="1">
    <source>
        <dbReference type="SAM" id="Phobius"/>
    </source>
</evidence>
<proteinExistence type="predicted"/>
<name>A0ABR1A473_HUSHU</name>
<organism evidence="2 3">
    <name type="scientific">Huso huso</name>
    <name type="common">Beluga</name>
    <name type="synonym">Acipenser huso</name>
    <dbReference type="NCBI Taxonomy" id="61971"/>
    <lineage>
        <taxon>Eukaryota</taxon>
        <taxon>Metazoa</taxon>
        <taxon>Chordata</taxon>
        <taxon>Craniata</taxon>
        <taxon>Vertebrata</taxon>
        <taxon>Euteleostomi</taxon>
        <taxon>Actinopterygii</taxon>
        <taxon>Chondrostei</taxon>
        <taxon>Acipenseriformes</taxon>
        <taxon>Acipenseridae</taxon>
        <taxon>Huso</taxon>
    </lineage>
</organism>
<keyword evidence="3" id="KW-1185">Reference proteome</keyword>
<feature type="transmembrane region" description="Helical" evidence="1">
    <location>
        <begin position="147"/>
        <end position="167"/>
    </location>
</feature>
<gene>
    <name evidence="2" type="ORF">HHUSO_G4076</name>
</gene>
<evidence type="ECO:0000313" key="2">
    <source>
        <dbReference type="EMBL" id="KAK6491877.1"/>
    </source>
</evidence>
<dbReference type="EMBL" id="JAHFZB010000003">
    <property type="protein sequence ID" value="KAK6491877.1"/>
    <property type="molecule type" value="Genomic_DNA"/>
</dbReference>
<sequence>MASAGNVNYSLAADSGSNIISMFIQGDVTGNINMPVEIKISDDQLREFTQGLGQQNVILLNASKRQDLESKVEENQRLLRQISQFLQSNPVLTSPIQEYAQQNKGLVKDLSYQLDEGGDEDSRQLKQFIKKTLEEIRPENSPSREKLIHSFWAVVTVAVALTTYFYSKLSRRKVQLKYVGEPQKQVVQEEDKDEEDALRVACSSQSQKSVAYYK</sequence>
<comment type="caution">
    <text evidence="2">The sequence shown here is derived from an EMBL/GenBank/DDBJ whole genome shotgun (WGS) entry which is preliminary data.</text>
</comment>
<keyword evidence="1" id="KW-1133">Transmembrane helix</keyword>
<keyword evidence="1" id="KW-0812">Transmembrane</keyword>
<keyword evidence="1" id="KW-0472">Membrane</keyword>
<protein>
    <submittedName>
        <fullName evidence="2">Uncharacterized protein</fullName>
    </submittedName>
</protein>
<reference evidence="2 3" key="1">
    <citation type="submission" date="2021-05" db="EMBL/GenBank/DDBJ databases">
        <authorList>
            <person name="Zahm M."/>
            <person name="Klopp C."/>
            <person name="Cabau C."/>
            <person name="Kuhl H."/>
            <person name="Suciu R."/>
            <person name="Ciorpac M."/>
            <person name="Holostenco D."/>
            <person name="Gessner J."/>
            <person name="Wuertz S."/>
            <person name="Hohne C."/>
            <person name="Stock M."/>
            <person name="Gislard M."/>
            <person name="Lluch J."/>
            <person name="Milhes M."/>
            <person name="Lampietro C."/>
            <person name="Lopez Roques C."/>
            <person name="Donnadieu C."/>
            <person name="Du K."/>
            <person name="Schartl M."/>
            <person name="Guiguen Y."/>
        </authorList>
    </citation>
    <scope>NUCLEOTIDE SEQUENCE [LARGE SCALE GENOMIC DNA]</scope>
    <source>
        <strain evidence="2">Hh-F2</strain>
        <tissue evidence="2">Blood</tissue>
    </source>
</reference>
<evidence type="ECO:0000313" key="3">
    <source>
        <dbReference type="Proteomes" id="UP001369086"/>
    </source>
</evidence>